<reference evidence="2" key="1">
    <citation type="journal article" date="2024" name="Proc. Natl. Acad. Sci. U.S.A.">
        <title>Extraordinary preservation of gene collinearity over three hundred million years revealed in homosporous lycophytes.</title>
        <authorList>
            <person name="Li C."/>
            <person name="Wickell D."/>
            <person name="Kuo L.Y."/>
            <person name="Chen X."/>
            <person name="Nie B."/>
            <person name="Liao X."/>
            <person name="Peng D."/>
            <person name="Ji J."/>
            <person name="Jenkins J."/>
            <person name="Williams M."/>
            <person name="Shu S."/>
            <person name="Plott C."/>
            <person name="Barry K."/>
            <person name="Rajasekar S."/>
            <person name="Grimwood J."/>
            <person name="Han X."/>
            <person name="Sun S."/>
            <person name="Hou Z."/>
            <person name="He W."/>
            <person name="Dai G."/>
            <person name="Sun C."/>
            <person name="Schmutz J."/>
            <person name="Leebens-Mack J.H."/>
            <person name="Li F.W."/>
            <person name="Wang L."/>
        </authorList>
    </citation>
    <scope>NUCLEOTIDE SEQUENCE [LARGE SCALE GENOMIC DNA]</scope>
    <source>
        <strain evidence="2">cv. PW_Plant_1</strain>
    </source>
</reference>
<evidence type="ECO:0000313" key="1">
    <source>
        <dbReference type="EMBL" id="KAJ7529295.1"/>
    </source>
</evidence>
<dbReference type="EMBL" id="CM055106">
    <property type="protein sequence ID" value="KAJ7529295.1"/>
    <property type="molecule type" value="Genomic_DNA"/>
</dbReference>
<protein>
    <submittedName>
        <fullName evidence="1">Uncharacterized protein</fullName>
    </submittedName>
</protein>
<comment type="caution">
    <text evidence="1">The sequence shown here is derived from an EMBL/GenBank/DDBJ whole genome shotgun (WGS) entry which is preliminary data.</text>
</comment>
<accession>A0ACC2BHX2</accession>
<gene>
    <name evidence="1" type="ORF">O6H91_15G042800</name>
</gene>
<sequence>MDRMLGSQKESDGKMIHQPTSRIQTKIGVKYWNLVFLVLQQHMPAGPVNDTFRTSSQVTGYTQQSRERTEGRQCRRAVRNQKALIRTRVLPYPAWVCCQRSNKDQNSKDVKLQRKQIFILKWVL</sequence>
<proteinExistence type="predicted"/>
<name>A0ACC2BHX2_DIPCM</name>
<organism evidence="1 2">
    <name type="scientific">Diphasiastrum complanatum</name>
    <name type="common">Issler's clubmoss</name>
    <name type="synonym">Lycopodium complanatum</name>
    <dbReference type="NCBI Taxonomy" id="34168"/>
    <lineage>
        <taxon>Eukaryota</taxon>
        <taxon>Viridiplantae</taxon>
        <taxon>Streptophyta</taxon>
        <taxon>Embryophyta</taxon>
        <taxon>Tracheophyta</taxon>
        <taxon>Lycopodiopsida</taxon>
        <taxon>Lycopodiales</taxon>
        <taxon>Lycopodiaceae</taxon>
        <taxon>Lycopodioideae</taxon>
        <taxon>Diphasiastrum</taxon>
    </lineage>
</organism>
<keyword evidence="2" id="KW-1185">Reference proteome</keyword>
<evidence type="ECO:0000313" key="2">
    <source>
        <dbReference type="Proteomes" id="UP001162992"/>
    </source>
</evidence>
<dbReference type="Proteomes" id="UP001162992">
    <property type="component" value="Chromosome 15"/>
</dbReference>